<reference evidence="10" key="1">
    <citation type="journal article" date="2019" name="Int. J. Syst. Evol. Microbiol.">
        <title>The Global Catalogue of Microorganisms (GCM) 10K type strain sequencing project: providing services to taxonomists for standard genome sequencing and annotation.</title>
        <authorList>
            <consortium name="The Broad Institute Genomics Platform"/>
            <consortium name="The Broad Institute Genome Sequencing Center for Infectious Disease"/>
            <person name="Wu L."/>
            <person name="Ma J."/>
        </authorList>
    </citation>
    <scope>NUCLEOTIDE SEQUENCE [LARGE SCALE GENOMIC DNA]</scope>
    <source>
        <strain evidence="10">CCUG 52478</strain>
    </source>
</reference>
<dbReference type="PANTHER" id="PTHR30561:SF1">
    <property type="entry name" value="MULTIDRUG TRANSPORTER EMRE"/>
    <property type="match status" value="1"/>
</dbReference>
<keyword evidence="6 8" id="KW-0472">Membrane</keyword>
<dbReference type="InterPro" id="IPR045324">
    <property type="entry name" value="Small_multidrug_res"/>
</dbReference>
<organism evidence="9 10">
    <name type="scientific">Nocardioides ginsengisoli</name>
    <dbReference type="NCBI Taxonomy" id="363868"/>
    <lineage>
        <taxon>Bacteria</taxon>
        <taxon>Bacillati</taxon>
        <taxon>Actinomycetota</taxon>
        <taxon>Actinomycetes</taxon>
        <taxon>Propionibacteriales</taxon>
        <taxon>Nocardioidaceae</taxon>
        <taxon>Nocardioides</taxon>
    </lineage>
</organism>
<dbReference type="SUPFAM" id="SSF103481">
    <property type="entry name" value="Multidrug resistance efflux transporter EmrE"/>
    <property type="match status" value="1"/>
</dbReference>
<evidence type="ECO:0000256" key="8">
    <source>
        <dbReference type="SAM" id="Phobius"/>
    </source>
</evidence>
<gene>
    <name evidence="9" type="ORF">ACFQ3F_09630</name>
</gene>
<comment type="similarity">
    <text evidence="7">Belongs to the drug/metabolite transporter (DMT) superfamily. Small multidrug resistance (SMR) (TC 2.A.7.1) family.</text>
</comment>
<dbReference type="PANTHER" id="PTHR30561">
    <property type="entry name" value="SMR FAMILY PROTON-DEPENDENT DRUG EFFLUX TRANSPORTER SUGE"/>
    <property type="match status" value="1"/>
</dbReference>
<protein>
    <submittedName>
        <fullName evidence="9">Multidrug efflux SMR transporter</fullName>
    </submittedName>
</protein>
<dbReference type="InterPro" id="IPR000390">
    <property type="entry name" value="Small_drug/metabolite_transptr"/>
</dbReference>
<dbReference type="InterPro" id="IPR037185">
    <property type="entry name" value="EmrE-like"/>
</dbReference>
<evidence type="ECO:0000313" key="9">
    <source>
        <dbReference type="EMBL" id="MFD1248048.1"/>
    </source>
</evidence>
<evidence type="ECO:0000256" key="4">
    <source>
        <dbReference type="ARBA" id="ARBA00022692"/>
    </source>
</evidence>
<evidence type="ECO:0000256" key="7">
    <source>
        <dbReference type="RuleBase" id="RU003942"/>
    </source>
</evidence>
<dbReference type="EMBL" id="JBHTLX010000012">
    <property type="protein sequence ID" value="MFD1248048.1"/>
    <property type="molecule type" value="Genomic_DNA"/>
</dbReference>
<evidence type="ECO:0000256" key="5">
    <source>
        <dbReference type="ARBA" id="ARBA00022989"/>
    </source>
</evidence>
<comment type="caution">
    <text evidence="9">The sequence shown here is derived from an EMBL/GenBank/DDBJ whole genome shotgun (WGS) entry which is preliminary data.</text>
</comment>
<evidence type="ECO:0000313" key="10">
    <source>
        <dbReference type="Proteomes" id="UP001597229"/>
    </source>
</evidence>
<name>A0ABW3W0R9_9ACTN</name>
<feature type="transmembrane region" description="Helical" evidence="8">
    <location>
        <begin position="58"/>
        <end position="79"/>
    </location>
</feature>
<feature type="transmembrane region" description="Helical" evidence="8">
    <location>
        <begin position="85"/>
        <end position="103"/>
    </location>
</feature>
<comment type="subcellular location">
    <subcellularLocation>
        <location evidence="1 7">Cell membrane</location>
        <topology evidence="1 7">Multi-pass membrane protein</topology>
    </subcellularLocation>
</comment>
<dbReference type="Pfam" id="PF00893">
    <property type="entry name" value="Multi_Drug_Res"/>
    <property type="match status" value="1"/>
</dbReference>
<sequence length="108" mass="11119">MIAWLLLLTAIGVEVAASAALPRTESFRDPLWTAVVLSGYGASIWLLTLVVKHLPVSIAYAVWAGLGTAGIAVVGSLFLGESLNGVKLAALSLIILGVVLLNLTGTAH</sequence>
<evidence type="ECO:0000256" key="6">
    <source>
        <dbReference type="ARBA" id="ARBA00023136"/>
    </source>
</evidence>
<accession>A0ABW3W0R9</accession>
<keyword evidence="3" id="KW-1003">Cell membrane</keyword>
<keyword evidence="2" id="KW-0813">Transport</keyword>
<dbReference type="RefSeq" id="WP_367918598.1">
    <property type="nucleotide sequence ID" value="NZ_BAABAC010000013.1"/>
</dbReference>
<feature type="transmembrane region" description="Helical" evidence="8">
    <location>
        <begin position="30"/>
        <end position="51"/>
    </location>
</feature>
<dbReference type="Gene3D" id="1.10.3730.20">
    <property type="match status" value="1"/>
</dbReference>
<evidence type="ECO:0000256" key="1">
    <source>
        <dbReference type="ARBA" id="ARBA00004651"/>
    </source>
</evidence>
<proteinExistence type="inferred from homology"/>
<keyword evidence="10" id="KW-1185">Reference proteome</keyword>
<dbReference type="Proteomes" id="UP001597229">
    <property type="component" value="Unassembled WGS sequence"/>
</dbReference>
<evidence type="ECO:0000256" key="3">
    <source>
        <dbReference type="ARBA" id="ARBA00022475"/>
    </source>
</evidence>
<keyword evidence="4 7" id="KW-0812">Transmembrane</keyword>
<evidence type="ECO:0000256" key="2">
    <source>
        <dbReference type="ARBA" id="ARBA00022448"/>
    </source>
</evidence>
<keyword evidence="5 8" id="KW-1133">Transmembrane helix</keyword>